<gene>
    <name evidence="2" type="ORF">METZ01_LOCUS300891</name>
</gene>
<evidence type="ECO:0000313" key="2">
    <source>
        <dbReference type="EMBL" id="SVC48037.1"/>
    </source>
</evidence>
<sequence length="301" mass="33737">VTTADALVSWTEVQDIELVIVRRMHEYMAGVHPSVFQGGGFDFVGLRDWQPGDRLSSIDWSQSTFTNFSPLINREFEQQSTARIVIIADTSISTRCGTQGVPIATVIARIVATFAMAGAFFQDQVGLITFDGRSRQLSVRPQVGKNHAMHCLDAYQDIVLGRKKYERQRIDNTFDGLLRKTSLVPLVSDYLFEDYESLLDEALKLQASHDTFIVIVDSRHAYDMPVIADGWIEVADVETGQSRLLSSSELQQLGDRIAVWQDTVEAAALSRGLEVLRVGTDVDTFHGVVVQFLADRRLRKR</sequence>
<dbReference type="PANTHER" id="PTHR33608">
    <property type="entry name" value="BLL2464 PROTEIN"/>
    <property type="match status" value="1"/>
</dbReference>
<feature type="domain" description="DUF58" evidence="1">
    <location>
        <begin position="47"/>
        <end position="247"/>
    </location>
</feature>
<reference evidence="2" key="1">
    <citation type="submission" date="2018-05" db="EMBL/GenBank/DDBJ databases">
        <authorList>
            <person name="Lanie J.A."/>
            <person name="Ng W.-L."/>
            <person name="Kazmierczak K.M."/>
            <person name="Andrzejewski T.M."/>
            <person name="Davidsen T.M."/>
            <person name="Wayne K.J."/>
            <person name="Tettelin H."/>
            <person name="Glass J.I."/>
            <person name="Rusch D."/>
            <person name="Podicherti R."/>
            <person name="Tsui H.-C.T."/>
            <person name="Winkler M.E."/>
        </authorList>
    </citation>
    <scope>NUCLEOTIDE SEQUENCE</scope>
</reference>
<protein>
    <recommendedName>
        <fullName evidence="1">DUF58 domain-containing protein</fullName>
    </recommendedName>
</protein>
<dbReference type="InterPro" id="IPR002881">
    <property type="entry name" value="DUF58"/>
</dbReference>
<proteinExistence type="predicted"/>
<dbReference type="AlphaFoldDB" id="A0A382MJV9"/>
<dbReference type="Pfam" id="PF01882">
    <property type="entry name" value="DUF58"/>
    <property type="match status" value="1"/>
</dbReference>
<evidence type="ECO:0000259" key="1">
    <source>
        <dbReference type="Pfam" id="PF01882"/>
    </source>
</evidence>
<feature type="non-terminal residue" evidence="2">
    <location>
        <position position="1"/>
    </location>
</feature>
<accession>A0A382MJV9</accession>
<dbReference type="PANTHER" id="PTHR33608:SF6">
    <property type="entry name" value="BLL2464 PROTEIN"/>
    <property type="match status" value="1"/>
</dbReference>
<organism evidence="2">
    <name type="scientific">marine metagenome</name>
    <dbReference type="NCBI Taxonomy" id="408172"/>
    <lineage>
        <taxon>unclassified sequences</taxon>
        <taxon>metagenomes</taxon>
        <taxon>ecological metagenomes</taxon>
    </lineage>
</organism>
<name>A0A382MJV9_9ZZZZ</name>
<dbReference type="EMBL" id="UINC01093543">
    <property type="protein sequence ID" value="SVC48037.1"/>
    <property type="molecule type" value="Genomic_DNA"/>
</dbReference>